<feature type="transmembrane region" description="Helical" evidence="1">
    <location>
        <begin position="89"/>
        <end position="108"/>
    </location>
</feature>
<feature type="domain" description="DUF7704" evidence="2">
    <location>
        <begin position="4"/>
        <end position="146"/>
    </location>
</feature>
<reference evidence="4" key="1">
    <citation type="journal article" date="2017" name="Genome Biol.">
        <title>Comparative genomics reveals high biological diversity and specific adaptations in the industrially and medically important fungal genus Aspergillus.</title>
        <authorList>
            <person name="de Vries R.P."/>
            <person name="Riley R."/>
            <person name="Wiebenga A."/>
            <person name="Aguilar-Osorio G."/>
            <person name="Amillis S."/>
            <person name="Uchima C.A."/>
            <person name="Anderluh G."/>
            <person name="Asadollahi M."/>
            <person name="Askin M."/>
            <person name="Barry K."/>
            <person name="Battaglia E."/>
            <person name="Bayram O."/>
            <person name="Benocci T."/>
            <person name="Braus-Stromeyer S.A."/>
            <person name="Caldana C."/>
            <person name="Canovas D."/>
            <person name="Cerqueira G.C."/>
            <person name="Chen F."/>
            <person name="Chen W."/>
            <person name="Choi C."/>
            <person name="Clum A."/>
            <person name="Dos Santos R.A."/>
            <person name="Damasio A.R."/>
            <person name="Diallinas G."/>
            <person name="Emri T."/>
            <person name="Fekete E."/>
            <person name="Flipphi M."/>
            <person name="Freyberg S."/>
            <person name="Gallo A."/>
            <person name="Gournas C."/>
            <person name="Habgood R."/>
            <person name="Hainaut M."/>
            <person name="Harispe M.L."/>
            <person name="Henrissat B."/>
            <person name="Hilden K.S."/>
            <person name="Hope R."/>
            <person name="Hossain A."/>
            <person name="Karabika E."/>
            <person name="Karaffa L."/>
            <person name="Karanyi Z."/>
            <person name="Krasevec N."/>
            <person name="Kuo A."/>
            <person name="Kusch H."/>
            <person name="LaButti K."/>
            <person name="Lagendijk E.L."/>
            <person name="Lapidus A."/>
            <person name="Levasseur A."/>
            <person name="Lindquist E."/>
            <person name="Lipzen A."/>
            <person name="Logrieco A.F."/>
            <person name="MacCabe A."/>
            <person name="Maekelae M.R."/>
            <person name="Malavazi I."/>
            <person name="Melin P."/>
            <person name="Meyer V."/>
            <person name="Mielnichuk N."/>
            <person name="Miskei M."/>
            <person name="Molnar A.P."/>
            <person name="Mule G."/>
            <person name="Ngan C.Y."/>
            <person name="Orejas M."/>
            <person name="Orosz E."/>
            <person name="Ouedraogo J.P."/>
            <person name="Overkamp K.M."/>
            <person name="Park H.-S."/>
            <person name="Perrone G."/>
            <person name="Piumi F."/>
            <person name="Punt P.J."/>
            <person name="Ram A.F."/>
            <person name="Ramon A."/>
            <person name="Rauscher S."/>
            <person name="Record E."/>
            <person name="Riano-Pachon D.M."/>
            <person name="Robert V."/>
            <person name="Roehrig J."/>
            <person name="Ruller R."/>
            <person name="Salamov A."/>
            <person name="Salih N.S."/>
            <person name="Samson R.A."/>
            <person name="Sandor E."/>
            <person name="Sanguinetti M."/>
            <person name="Schuetze T."/>
            <person name="Sepcic K."/>
            <person name="Shelest E."/>
            <person name="Sherlock G."/>
            <person name="Sophianopoulou V."/>
            <person name="Squina F.M."/>
            <person name="Sun H."/>
            <person name="Susca A."/>
            <person name="Todd R.B."/>
            <person name="Tsang A."/>
            <person name="Unkles S.E."/>
            <person name="van de Wiele N."/>
            <person name="van Rossen-Uffink D."/>
            <person name="Oliveira J.V."/>
            <person name="Vesth T.C."/>
            <person name="Visser J."/>
            <person name="Yu J.-H."/>
            <person name="Zhou M."/>
            <person name="Andersen M.R."/>
            <person name="Archer D.B."/>
            <person name="Baker S.E."/>
            <person name="Benoit I."/>
            <person name="Brakhage A.A."/>
            <person name="Braus G.H."/>
            <person name="Fischer R."/>
            <person name="Frisvad J.C."/>
            <person name="Goldman G.H."/>
            <person name="Houbraken J."/>
            <person name="Oakley B."/>
            <person name="Pocsi I."/>
            <person name="Scazzocchio C."/>
            <person name="Seiboth B."/>
            <person name="vanKuyk P.A."/>
            <person name="Wortman J."/>
            <person name="Dyer P.S."/>
            <person name="Grigoriev I.V."/>
        </authorList>
    </citation>
    <scope>NUCLEOTIDE SEQUENCE [LARGE SCALE GENOMIC DNA]</scope>
    <source>
        <strain evidence="4">DTO 134E9</strain>
    </source>
</reference>
<dbReference type="OrthoDB" id="2937326at2759"/>
<evidence type="ECO:0000259" key="2">
    <source>
        <dbReference type="Pfam" id="PF24803"/>
    </source>
</evidence>
<evidence type="ECO:0000313" key="3">
    <source>
        <dbReference type="EMBL" id="OJJ34157.1"/>
    </source>
</evidence>
<feature type="transmembrane region" description="Helical" evidence="1">
    <location>
        <begin position="12"/>
        <end position="31"/>
    </location>
</feature>
<keyword evidence="1" id="KW-0472">Membrane</keyword>
<feature type="transmembrane region" description="Helical" evidence="1">
    <location>
        <begin position="128"/>
        <end position="148"/>
    </location>
</feature>
<dbReference type="Proteomes" id="UP000184383">
    <property type="component" value="Unassembled WGS sequence"/>
</dbReference>
<organism evidence="3 4">
    <name type="scientific">Aspergillus wentii DTO 134E9</name>
    <dbReference type="NCBI Taxonomy" id="1073089"/>
    <lineage>
        <taxon>Eukaryota</taxon>
        <taxon>Fungi</taxon>
        <taxon>Dikarya</taxon>
        <taxon>Ascomycota</taxon>
        <taxon>Pezizomycotina</taxon>
        <taxon>Eurotiomycetes</taxon>
        <taxon>Eurotiomycetidae</taxon>
        <taxon>Eurotiales</taxon>
        <taxon>Aspergillaceae</taxon>
        <taxon>Aspergillus</taxon>
        <taxon>Aspergillus subgen. Cremei</taxon>
    </lineage>
</organism>
<accession>A0A1L9RH35</accession>
<evidence type="ECO:0000256" key="1">
    <source>
        <dbReference type="SAM" id="Phobius"/>
    </source>
</evidence>
<dbReference type="VEuPathDB" id="FungiDB:ASPWEDRAFT_173581"/>
<gene>
    <name evidence="3" type="ORF">ASPWEDRAFT_173581</name>
</gene>
<dbReference type="STRING" id="1073089.A0A1L9RH35"/>
<dbReference type="AlphaFoldDB" id="A0A1L9RH35"/>
<feature type="transmembrane region" description="Helical" evidence="1">
    <location>
        <begin position="51"/>
        <end position="77"/>
    </location>
</feature>
<dbReference type="PANTHER" id="PTHR37019:SF2">
    <property type="entry name" value="EXPERA DOMAIN-CONTAINING PROTEIN"/>
    <property type="match status" value="1"/>
</dbReference>
<keyword evidence="4" id="KW-1185">Reference proteome</keyword>
<dbReference type="EMBL" id="KV878213">
    <property type="protein sequence ID" value="OJJ34157.1"/>
    <property type="molecule type" value="Genomic_DNA"/>
</dbReference>
<keyword evidence="1" id="KW-1133">Transmembrane helix</keyword>
<dbReference type="RefSeq" id="XP_040687833.1">
    <property type="nucleotide sequence ID" value="XM_040831101.1"/>
</dbReference>
<proteinExistence type="predicted"/>
<dbReference type="GeneID" id="63746949"/>
<dbReference type="Pfam" id="PF24803">
    <property type="entry name" value="DUF7704"/>
    <property type="match status" value="1"/>
</dbReference>
<name>A0A1L9RH35_ASPWE</name>
<dbReference type="PANTHER" id="PTHR37019">
    <property type="entry name" value="CHROMOSOME 1, WHOLE GENOME SHOTGUN SEQUENCE"/>
    <property type="match status" value="1"/>
</dbReference>
<sequence>MPSTIFPKWPHILFAVVEPISLIAGWSAPIFDLRGFILNQAPNTIQPPAEIHNSSIALAYQLANVYGLLFLLGVGILHSTTEPAILRNYLIALAIADVGHVYATYLAMGTEAFLDVASWNAMTWGNVGITAFLFINRIAYFLGLFGYAKAPEAAKLPKSPKSPKGKGKSKRH</sequence>
<dbReference type="InterPro" id="IPR056121">
    <property type="entry name" value="DUF7704"/>
</dbReference>
<keyword evidence="1" id="KW-0812">Transmembrane</keyword>
<protein>
    <recommendedName>
        <fullName evidence="2">DUF7704 domain-containing protein</fullName>
    </recommendedName>
</protein>
<evidence type="ECO:0000313" key="4">
    <source>
        <dbReference type="Proteomes" id="UP000184383"/>
    </source>
</evidence>